<dbReference type="GeneID" id="92028519"/>
<name>A0ABR1LP09_9PEZI</name>
<evidence type="ECO:0000256" key="1">
    <source>
        <dbReference type="SAM" id="MobiDB-lite"/>
    </source>
</evidence>
<feature type="region of interest" description="Disordered" evidence="1">
    <location>
        <begin position="1"/>
        <end position="21"/>
    </location>
</feature>
<evidence type="ECO:0000313" key="3">
    <source>
        <dbReference type="Proteomes" id="UP001360953"/>
    </source>
</evidence>
<gene>
    <name evidence="2" type="ORF">J3D65DRAFT_357951</name>
</gene>
<keyword evidence="3" id="KW-1185">Reference proteome</keyword>
<feature type="compositionally biased region" description="Basic and acidic residues" evidence="1">
    <location>
        <begin position="44"/>
        <end position="61"/>
    </location>
</feature>
<evidence type="ECO:0000313" key="2">
    <source>
        <dbReference type="EMBL" id="KAK7536906.1"/>
    </source>
</evidence>
<reference evidence="2 3" key="1">
    <citation type="submission" date="2024-04" db="EMBL/GenBank/DDBJ databases">
        <title>Phyllosticta paracitricarpa is synonymous to the EU quarantine fungus P. citricarpa based on phylogenomic analyses.</title>
        <authorList>
            <consortium name="Lawrence Berkeley National Laboratory"/>
            <person name="Van ingen-buijs V.A."/>
            <person name="Van westerhoven A.C."/>
            <person name="Haridas S."/>
            <person name="Skiadas P."/>
            <person name="Martin F."/>
            <person name="Groenewald J.Z."/>
            <person name="Crous P.W."/>
            <person name="Seidl M.F."/>
        </authorList>
    </citation>
    <scope>NUCLEOTIDE SEQUENCE [LARGE SCALE GENOMIC DNA]</scope>
    <source>
        <strain evidence="2 3">CPC 17464</strain>
    </source>
</reference>
<proteinExistence type="predicted"/>
<accession>A0ABR1LP09</accession>
<sequence>MSCVHEASLARSGRQASRSTALRNTRFAHFCCPDKSQRHREHAHGRPREEWRGRKRGGSEYRMGKPAIRENLCHGVGQLHLAARISPRPQKVGPGVGARLSVRTSASSTRFRPFFSWNFLPCTSKVHSKGVWRRNCWPSISSTLRSLGAPISAFATLPDRAWPVGVSRSLRWRHGRVRFSNRGIGSCRAGSCVSAPVQIPGMFNIPPHDWQATTAPHGTLAPIAHPKVCEKARSSLALPRHWRRCGALASAQIQC</sequence>
<dbReference type="Proteomes" id="UP001360953">
    <property type="component" value="Unassembled WGS sequence"/>
</dbReference>
<feature type="region of interest" description="Disordered" evidence="1">
    <location>
        <begin position="38"/>
        <end position="61"/>
    </location>
</feature>
<organism evidence="2 3">
    <name type="scientific">Phyllosticta citribraziliensis</name>
    <dbReference type="NCBI Taxonomy" id="989973"/>
    <lineage>
        <taxon>Eukaryota</taxon>
        <taxon>Fungi</taxon>
        <taxon>Dikarya</taxon>
        <taxon>Ascomycota</taxon>
        <taxon>Pezizomycotina</taxon>
        <taxon>Dothideomycetes</taxon>
        <taxon>Dothideomycetes incertae sedis</taxon>
        <taxon>Botryosphaeriales</taxon>
        <taxon>Phyllostictaceae</taxon>
        <taxon>Phyllosticta</taxon>
    </lineage>
</organism>
<dbReference type="RefSeq" id="XP_066655057.1">
    <property type="nucleotide sequence ID" value="XM_066795613.1"/>
</dbReference>
<comment type="caution">
    <text evidence="2">The sequence shown here is derived from an EMBL/GenBank/DDBJ whole genome shotgun (WGS) entry which is preliminary data.</text>
</comment>
<protein>
    <submittedName>
        <fullName evidence="2">Uncharacterized protein</fullName>
    </submittedName>
</protein>
<dbReference type="EMBL" id="JBBPEH010000006">
    <property type="protein sequence ID" value="KAK7536906.1"/>
    <property type="molecule type" value="Genomic_DNA"/>
</dbReference>